<comment type="caution">
    <text evidence="1">The sequence shown here is derived from an EMBL/GenBank/DDBJ whole genome shotgun (WGS) entry which is preliminary data.</text>
</comment>
<sequence>MSKYNMDLSAEREKILLNIQDDVLKGSICLQDWTTFQLENAYIAFCAGADLACILMCQAAIESYMRDDEGLKNRSFYDLIEQCSYDAKTKIKLHKLREYRNKWVHINEQKECNIQIDHIELEKMALFAYRLTLEVFHYYPFV</sequence>
<evidence type="ECO:0000313" key="2">
    <source>
        <dbReference type="Proteomes" id="UP000005510"/>
    </source>
</evidence>
<organism evidence="1 2">
    <name type="scientific">Parabacteroides johnsonii DSM 18315</name>
    <dbReference type="NCBI Taxonomy" id="537006"/>
    <lineage>
        <taxon>Bacteria</taxon>
        <taxon>Pseudomonadati</taxon>
        <taxon>Bacteroidota</taxon>
        <taxon>Bacteroidia</taxon>
        <taxon>Bacteroidales</taxon>
        <taxon>Tannerellaceae</taxon>
        <taxon>Parabacteroides</taxon>
    </lineage>
</organism>
<evidence type="ECO:0008006" key="3">
    <source>
        <dbReference type="Google" id="ProtNLM"/>
    </source>
</evidence>
<gene>
    <name evidence="1" type="ORF">PRABACTJOHN_03490</name>
</gene>
<dbReference type="GeneID" id="93406915"/>
<reference evidence="1 2" key="1">
    <citation type="submission" date="2008-10" db="EMBL/GenBank/DDBJ databases">
        <title>Draft genome sequence of Parabacteroides johnsonii (DSM 18315).</title>
        <authorList>
            <person name="Sudarsanam P."/>
            <person name="Ley R."/>
            <person name="Guruge J."/>
            <person name="Turnbaugh P.J."/>
            <person name="Mahowald M."/>
            <person name="Liep D."/>
            <person name="Gordon J."/>
        </authorList>
    </citation>
    <scope>NUCLEOTIDE SEQUENCE [LARGE SCALE GENOMIC DNA]</scope>
    <source>
        <strain evidence="1 2">DSM 18315</strain>
    </source>
</reference>
<dbReference type="HOGENOM" id="CLU_1813945_0_0_10"/>
<dbReference type="AlphaFoldDB" id="B7BEL1"/>
<dbReference type="Proteomes" id="UP000005510">
    <property type="component" value="Unassembled WGS sequence"/>
</dbReference>
<reference evidence="1 2" key="2">
    <citation type="submission" date="2008-10" db="EMBL/GenBank/DDBJ databases">
        <authorList>
            <person name="Fulton L."/>
            <person name="Clifton S."/>
            <person name="Fulton B."/>
            <person name="Xu J."/>
            <person name="Minx P."/>
            <person name="Pepin K.H."/>
            <person name="Johnson M."/>
            <person name="Bhonagiri V."/>
            <person name="Nash W.E."/>
            <person name="Mardis E.R."/>
            <person name="Wilson R.K."/>
        </authorList>
    </citation>
    <scope>NUCLEOTIDE SEQUENCE [LARGE SCALE GENOMIC DNA]</scope>
    <source>
        <strain evidence="1 2">DSM 18315</strain>
    </source>
</reference>
<accession>B7BEL1</accession>
<proteinExistence type="predicted"/>
<name>B7BEL1_9BACT</name>
<dbReference type="EMBL" id="ABYH01000370">
    <property type="protein sequence ID" value="EEC95147.1"/>
    <property type="molecule type" value="Genomic_DNA"/>
</dbReference>
<evidence type="ECO:0000313" key="1">
    <source>
        <dbReference type="EMBL" id="EEC95147.1"/>
    </source>
</evidence>
<dbReference type="STRING" id="537006.PRABACTJOHN_03490"/>
<protein>
    <recommendedName>
        <fullName evidence="3">DUF4145 domain-containing protein</fullName>
    </recommendedName>
</protein>
<dbReference type="RefSeq" id="WP_008151747.1">
    <property type="nucleotide sequence ID" value="NZ_CP102285.1"/>
</dbReference>